<sequence length="91" mass="10316">MSTELQLVLVQGVQEFAIPFDQVPEVPATPFLQPIEDPSNGGTTLWCGSHAGVSVLIRLLQKYRHKSFSTRFQFYLLEDEVLSEMEGFIEQ</sequence>
<comment type="caution">
    <text evidence="1">The sequence shown here is derived from an EMBL/GenBank/DDBJ whole genome shotgun (WGS) entry which is preliminary data.</text>
</comment>
<protein>
    <submittedName>
        <fullName evidence="1">Uncharacterized protein</fullName>
    </submittedName>
</protein>
<accession>A0A8K1G3L2</accession>
<keyword evidence="2" id="KW-1185">Reference proteome</keyword>
<reference evidence="1" key="1">
    <citation type="submission" date="2019-04" db="EMBL/GenBank/DDBJ databases">
        <title>Genome assembly of Zosterops borbonicus 15179.</title>
        <authorList>
            <person name="Leroy T."/>
            <person name="Anselmetti Y."/>
            <person name="Tilak M.-K."/>
            <person name="Nabholz B."/>
        </authorList>
    </citation>
    <scope>NUCLEOTIDE SEQUENCE</scope>
    <source>
        <strain evidence="1">HGM_15179</strain>
        <tissue evidence="1">Muscle</tissue>
    </source>
</reference>
<organism evidence="1 2">
    <name type="scientific">Zosterops borbonicus</name>
    <dbReference type="NCBI Taxonomy" id="364589"/>
    <lineage>
        <taxon>Eukaryota</taxon>
        <taxon>Metazoa</taxon>
        <taxon>Chordata</taxon>
        <taxon>Craniata</taxon>
        <taxon>Vertebrata</taxon>
        <taxon>Euteleostomi</taxon>
        <taxon>Archelosauria</taxon>
        <taxon>Archosauria</taxon>
        <taxon>Dinosauria</taxon>
        <taxon>Saurischia</taxon>
        <taxon>Theropoda</taxon>
        <taxon>Coelurosauria</taxon>
        <taxon>Aves</taxon>
        <taxon>Neognathae</taxon>
        <taxon>Neoaves</taxon>
        <taxon>Telluraves</taxon>
        <taxon>Australaves</taxon>
        <taxon>Passeriformes</taxon>
        <taxon>Sylvioidea</taxon>
        <taxon>Zosteropidae</taxon>
        <taxon>Zosterops</taxon>
    </lineage>
</organism>
<dbReference type="Proteomes" id="UP000796761">
    <property type="component" value="Unassembled WGS sequence"/>
</dbReference>
<dbReference type="EMBL" id="SWJQ01000782">
    <property type="protein sequence ID" value="TRZ10929.1"/>
    <property type="molecule type" value="Genomic_DNA"/>
</dbReference>
<proteinExistence type="predicted"/>
<evidence type="ECO:0000313" key="2">
    <source>
        <dbReference type="Proteomes" id="UP000796761"/>
    </source>
</evidence>
<name>A0A8K1G3L2_9PASS</name>
<evidence type="ECO:0000313" key="1">
    <source>
        <dbReference type="EMBL" id="TRZ10929.1"/>
    </source>
</evidence>
<dbReference type="AlphaFoldDB" id="A0A8K1G3L2"/>
<gene>
    <name evidence="1" type="ORF">HGM15179_016186</name>
</gene>